<dbReference type="PROSITE" id="PS50977">
    <property type="entry name" value="HTH_TETR_2"/>
    <property type="match status" value="1"/>
</dbReference>
<evidence type="ECO:0000256" key="1">
    <source>
        <dbReference type="ARBA" id="ARBA00023015"/>
    </source>
</evidence>
<dbReference type="SUPFAM" id="SSF48498">
    <property type="entry name" value="Tetracyclin repressor-like, C-terminal domain"/>
    <property type="match status" value="1"/>
</dbReference>
<feature type="domain" description="HTH tetR-type" evidence="5">
    <location>
        <begin position="11"/>
        <end position="71"/>
    </location>
</feature>
<dbReference type="EMBL" id="CSWP01000003">
    <property type="protein sequence ID" value="CPV45780.1"/>
    <property type="molecule type" value="Genomic_DNA"/>
</dbReference>
<dbReference type="PANTHER" id="PTHR30055">
    <property type="entry name" value="HTH-TYPE TRANSCRIPTIONAL REGULATOR RUTR"/>
    <property type="match status" value="1"/>
</dbReference>
<protein>
    <submittedName>
        <fullName evidence="6">Transcriptional regulator</fullName>
    </submittedName>
</protein>
<dbReference type="InterPro" id="IPR001647">
    <property type="entry name" value="HTH_TetR"/>
</dbReference>
<dbReference type="Gene3D" id="1.10.357.10">
    <property type="entry name" value="Tetracycline Repressor, domain 2"/>
    <property type="match status" value="1"/>
</dbReference>
<feature type="DNA-binding region" description="H-T-H motif" evidence="4">
    <location>
        <begin position="34"/>
        <end position="53"/>
    </location>
</feature>
<dbReference type="InterPro" id="IPR009057">
    <property type="entry name" value="Homeodomain-like_sf"/>
</dbReference>
<evidence type="ECO:0000256" key="2">
    <source>
        <dbReference type="ARBA" id="ARBA00023125"/>
    </source>
</evidence>
<dbReference type="InterPro" id="IPR011075">
    <property type="entry name" value="TetR_C"/>
</dbReference>
<evidence type="ECO:0000313" key="7">
    <source>
        <dbReference type="Proteomes" id="UP000045782"/>
    </source>
</evidence>
<evidence type="ECO:0000259" key="5">
    <source>
        <dbReference type="PROSITE" id="PS50977"/>
    </source>
</evidence>
<sequence length="210" mass="22390">MSGLRGRPRNTALDTAIANATEAVLLSHGYSAVNIDRVAKIAGTTRAAIYRRAKTPGELVVTLLVNRFGTDPASDSGNLRDDLRAIQELQRHFFTDPLVQAGLAGVVSDIRNDEQLGNVFYAQFMEPRRRSVAAMLARAAARGEIAPPAQPNVISDLLTGPLMLRAALPPIGPIDDVLMDATVAAALNACGAVDAAADRSQVKPSQRRRL</sequence>
<evidence type="ECO:0000256" key="4">
    <source>
        <dbReference type="PROSITE-ProRule" id="PRU00335"/>
    </source>
</evidence>
<dbReference type="InterPro" id="IPR050109">
    <property type="entry name" value="HTH-type_TetR-like_transc_reg"/>
</dbReference>
<dbReference type="InterPro" id="IPR036271">
    <property type="entry name" value="Tet_transcr_reg_TetR-rel_C_sf"/>
</dbReference>
<proteinExistence type="predicted"/>
<accession>A0A0U0ZLI6</accession>
<dbReference type="GO" id="GO:0000976">
    <property type="term" value="F:transcription cis-regulatory region binding"/>
    <property type="evidence" value="ECO:0007669"/>
    <property type="project" value="TreeGrafter"/>
</dbReference>
<dbReference type="Gene3D" id="1.10.10.60">
    <property type="entry name" value="Homeodomain-like"/>
    <property type="match status" value="1"/>
</dbReference>
<evidence type="ECO:0000313" key="6">
    <source>
        <dbReference type="EMBL" id="CPV45780.1"/>
    </source>
</evidence>
<evidence type="ECO:0000256" key="3">
    <source>
        <dbReference type="ARBA" id="ARBA00023163"/>
    </source>
</evidence>
<keyword evidence="2 4" id="KW-0238">DNA-binding</keyword>
<reference evidence="6 7" key="1">
    <citation type="submission" date="2015-03" db="EMBL/GenBank/DDBJ databases">
        <authorList>
            <person name="Murphy D."/>
        </authorList>
    </citation>
    <scope>NUCLEOTIDE SEQUENCE [LARGE SCALE GENOMIC DNA]</scope>
    <source>
        <strain evidence="6 7">PAP088</strain>
    </source>
</reference>
<dbReference type="PANTHER" id="PTHR30055:SF148">
    <property type="entry name" value="TETR-FAMILY TRANSCRIPTIONAL REGULATOR"/>
    <property type="match status" value="1"/>
</dbReference>
<keyword evidence="1" id="KW-0805">Transcription regulation</keyword>
<dbReference type="GO" id="GO:0003700">
    <property type="term" value="F:DNA-binding transcription factor activity"/>
    <property type="evidence" value="ECO:0007669"/>
    <property type="project" value="TreeGrafter"/>
</dbReference>
<name>A0A0U0ZLI6_9MYCO</name>
<dbReference type="Proteomes" id="UP000045782">
    <property type="component" value="Unassembled WGS sequence"/>
</dbReference>
<dbReference type="SUPFAM" id="SSF46689">
    <property type="entry name" value="Homeodomain-like"/>
    <property type="match status" value="1"/>
</dbReference>
<keyword evidence="3" id="KW-0804">Transcription</keyword>
<gene>
    <name evidence="6" type="ORF">ERS075579_01682</name>
</gene>
<dbReference type="Pfam" id="PF16859">
    <property type="entry name" value="TetR_C_11"/>
    <property type="match status" value="1"/>
</dbReference>
<dbReference type="AlphaFoldDB" id="A0A0U0ZLI6"/>
<organism evidence="6 7">
    <name type="scientific">Mycobacteroides abscessus</name>
    <dbReference type="NCBI Taxonomy" id="36809"/>
    <lineage>
        <taxon>Bacteria</taxon>
        <taxon>Bacillati</taxon>
        <taxon>Actinomycetota</taxon>
        <taxon>Actinomycetes</taxon>
        <taxon>Mycobacteriales</taxon>
        <taxon>Mycobacteriaceae</taxon>
        <taxon>Mycobacteroides</taxon>
    </lineage>
</organism>
<dbReference type="Pfam" id="PF00440">
    <property type="entry name" value="TetR_N"/>
    <property type="match status" value="1"/>
</dbReference>